<evidence type="ECO:0000256" key="1">
    <source>
        <dbReference type="SAM" id="MobiDB-lite"/>
    </source>
</evidence>
<sequence length="56" mass="6126">MRFIIAGVRLAKGDPALRQGRPSSERGHGTAGPAARRDDGQARSRVGSPRNRWRDT</sequence>
<dbReference type="AlphaFoldDB" id="A0A9W4EAC6"/>
<gene>
    <name evidence="2" type="ORF">SCOCK_50190</name>
</gene>
<protein>
    <submittedName>
        <fullName evidence="2">Uncharacterized protein</fullName>
    </submittedName>
</protein>
<dbReference type="Proteomes" id="UP001152519">
    <property type="component" value="Unassembled WGS sequence"/>
</dbReference>
<proteinExistence type="predicted"/>
<dbReference type="EMBL" id="CAJSLV010000081">
    <property type="protein sequence ID" value="CAG6397141.1"/>
    <property type="molecule type" value="Genomic_DNA"/>
</dbReference>
<feature type="region of interest" description="Disordered" evidence="1">
    <location>
        <begin position="14"/>
        <end position="56"/>
    </location>
</feature>
<reference evidence="2" key="1">
    <citation type="submission" date="2021-05" db="EMBL/GenBank/DDBJ databases">
        <authorList>
            <person name="Arsene-Ploetze F."/>
        </authorList>
    </citation>
    <scope>NUCLEOTIDE SEQUENCE</scope>
    <source>
        <strain evidence="2">DSM 42138</strain>
    </source>
</reference>
<evidence type="ECO:0000313" key="3">
    <source>
        <dbReference type="Proteomes" id="UP001152519"/>
    </source>
</evidence>
<keyword evidence="3" id="KW-1185">Reference proteome</keyword>
<comment type="caution">
    <text evidence="2">The sequence shown here is derived from an EMBL/GenBank/DDBJ whole genome shotgun (WGS) entry which is preliminary data.</text>
</comment>
<accession>A0A9W4EAC6</accession>
<name>A0A9W4EAC6_9ACTN</name>
<evidence type="ECO:0000313" key="2">
    <source>
        <dbReference type="EMBL" id="CAG6397141.1"/>
    </source>
</evidence>
<organism evidence="2 3">
    <name type="scientific">Actinacidiphila cocklensis</name>
    <dbReference type="NCBI Taxonomy" id="887465"/>
    <lineage>
        <taxon>Bacteria</taxon>
        <taxon>Bacillati</taxon>
        <taxon>Actinomycetota</taxon>
        <taxon>Actinomycetes</taxon>
        <taxon>Kitasatosporales</taxon>
        <taxon>Streptomycetaceae</taxon>
        <taxon>Actinacidiphila</taxon>
    </lineage>
</organism>